<dbReference type="InterPro" id="IPR034660">
    <property type="entry name" value="DinB/YfiT-like"/>
</dbReference>
<dbReference type="SUPFAM" id="SSF55961">
    <property type="entry name" value="Bet v1-like"/>
    <property type="match status" value="1"/>
</dbReference>
<keyword evidence="6" id="KW-1185">Reference proteome</keyword>
<dbReference type="InterPro" id="IPR017517">
    <property type="entry name" value="Maleyloyr_isom"/>
</dbReference>
<evidence type="ECO:0000256" key="1">
    <source>
        <dbReference type="ARBA" id="ARBA00006817"/>
    </source>
</evidence>
<comment type="caution">
    <text evidence="4">The sequence shown here is derived from an EMBL/GenBank/DDBJ whole genome shotgun (WGS) entry which is preliminary data.</text>
</comment>
<dbReference type="Pfam" id="PF08327">
    <property type="entry name" value="AHSA1"/>
    <property type="match status" value="1"/>
</dbReference>
<dbReference type="EMBL" id="JAUSTF010000007">
    <property type="protein sequence ID" value="MDQ0181675.1"/>
    <property type="molecule type" value="Genomic_DNA"/>
</dbReference>
<protein>
    <submittedName>
        <fullName evidence="4">Uncharacterized protein (TIGR03086 family)</fullName>
    </submittedName>
</protein>
<dbReference type="Gene3D" id="3.30.530.20">
    <property type="match status" value="1"/>
</dbReference>
<dbReference type="NCBIfam" id="TIGR03086">
    <property type="entry name" value="TIGR03086 family metal-binding protein"/>
    <property type="match status" value="1"/>
</dbReference>
<dbReference type="InterPro" id="IPR013538">
    <property type="entry name" value="ASHA1/2-like_C"/>
</dbReference>
<evidence type="ECO:0000313" key="4">
    <source>
        <dbReference type="EMBL" id="MDP9905817.1"/>
    </source>
</evidence>
<dbReference type="Proteomes" id="UP001242995">
    <property type="component" value="Unassembled WGS sequence"/>
</dbReference>
<gene>
    <name evidence="4" type="ORF">J2S90_002788</name>
    <name evidence="5" type="ORF">J2S93_003114</name>
</gene>
<dbReference type="AlphaFoldDB" id="A0AAW8DIB7"/>
<dbReference type="InterPro" id="IPR023393">
    <property type="entry name" value="START-like_dom_sf"/>
</dbReference>
<organism evidence="4 7">
    <name type="scientific">Arthrobacter bambusae</name>
    <dbReference type="NCBI Taxonomy" id="1338426"/>
    <lineage>
        <taxon>Bacteria</taxon>
        <taxon>Bacillati</taxon>
        <taxon>Actinomycetota</taxon>
        <taxon>Actinomycetes</taxon>
        <taxon>Micrococcales</taxon>
        <taxon>Micrococcaceae</taxon>
        <taxon>Arthrobacter</taxon>
    </lineage>
</organism>
<sequence>MIYDKTVLLPLNVDQAFELITQPARLRRWQTVAARVDLKVGGEYRWTITPGHHAAGTFTEIEPGKRVVFTWGWEQPEAPADNVSTVAITLEPADGGTSVRLVHEGLPTPEALAGHAEGWNHYLDRLLAEASTGDAGADEWAAAPADLNELTSADATLAIVQRILAHVTEADAQTQTPCADFNVSQLLDHLAGSIANVAKALGAEVADDAGKSPEVRIADLAQPTLEAFYRRGLEGTIDMGFAELPATMVASILNLEFLVHAWDFSKALGFEVSVADELTDYVEVLAQNTISEQVRASGSFAQAKEVAETASSLERLVAFTGRTVHA</sequence>
<evidence type="ECO:0000313" key="7">
    <source>
        <dbReference type="Proteomes" id="UP001242995"/>
    </source>
</evidence>
<dbReference type="Proteomes" id="UP001230951">
    <property type="component" value="Unassembled WGS sequence"/>
</dbReference>
<dbReference type="Pfam" id="PF11716">
    <property type="entry name" value="MDMPI_N"/>
    <property type="match status" value="1"/>
</dbReference>
<dbReference type="SUPFAM" id="SSF109854">
    <property type="entry name" value="DinB/YfiT-like putative metalloenzymes"/>
    <property type="match status" value="1"/>
</dbReference>
<proteinExistence type="inferred from homology"/>
<dbReference type="NCBIfam" id="TIGR03083">
    <property type="entry name" value="maleylpyruvate isomerase family mycothiol-dependent enzyme"/>
    <property type="match status" value="1"/>
</dbReference>
<evidence type="ECO:0000313" key="6">
    <source>
        <dbReference type="Proteomes" id="UP001230951"/>
    </source>
</evidence>
<reference evidence="4 6" key="1">
    <citation type="submission" date="2023-07" db="EMBL/GenBank/DDBJ databases">
        <title>Sorghum-associated microbial communities from plants grown in Nebraska, USA.</title>
        <authorList>
            <person name="Schachtman D."/>
        </authorList>
    </citation>
    <scope>NUCLEOTIDE SEQUENCE</scope>
    <source>
        <strain evidence="4">DS1006</strain>
        <strain evidence="5 6">DS1016</strain>
    </source>
</reference>
<dbReference type="CDD" id="cd07814">
    <property type="entry name" value="SRPBCC_CalC_Aha1-like"/>
    <property type="match status" value="1"/>
</dbReference>
<evidence type="ECO:0000313" key="5">
    <source>
        <dbReference type="EMBL" id="MDQ0181675.1"/>
    </source>
</evidence>
<dbReference type="GO" id="GO:0046872">
    <property type="term" value="F:metal ion binding"/>
    <property type="evidence" value="ECO:0007669"/>
    <property type="project" value="InterPro"/>
</dbReference>
<feature type="domain" description="Activator of Hsp90 ATPase homologue 1/2-like C-terminal" evidence="2">
    <location>
        <begin position="13"/>
        <end position="127"/>
    </location>
</feature>
<dbReference type="InterPro" id="IPR017520">
    <property type="entry name" value="CHP03086"/>
</dbReference>
<feature type="domain" description="Mycothiol-dependent maleylpyruvate isomerase metal-binding" evidence="3">
    <location>
        <begin position="158"/>
        <end position="215"/>
    </location>
</feature>
<evidence type="ECO:0000259" key="2">
    <source>
        <dbReference type="Pfam" id="PF08327"/>
    </source>
</evidence>
<comment type="similarity">
    <text evidence="1">Belongs to the AHA1 family.</text>
</comment>
<dbReference type="RefSeq" id="WP_306962027.1">
    <property type="nucleotide sequence ID" value="NZ_JAUSRG010000007.1"/>
</dbReference>
<dbReference type="EMBL" id="JAUSRG010000007">
    <property type="protein sequence ID" value="MDP9905817.1"/>
    <property type="molecule type" value="Genomic_DNA"/>
</dbReference>
<accession>A0AAW8DIB7</accession>
<dbReference type="InterPro" id="IPR024344">
    <property type="entry name" value="MDMPI_metal-binding"/>
</dbReference>
<name>A0AAW8DIB7_9MICC</name>
<evidence type="ECO:0000259" key="3">
    <source>
        <dbReference type="Pfam" id="PF11716"/>
    </source>
</evidence>